<keyword evidence="4 7" id="KW-0479">Metal-binding</keyword>
<dbReference type="SMART" id="SM00849">
    <property type="entry name" value="Lactamase_B"/>
    <property type="match status" value="1"/>
</dbReference>
<dbReference type="Gene3D" id="3.60.15.10">
    <property type="entry name" value="Ribonuclease Z/Hydroxyacylglutathione hydrolase-like"/>
    <property type="match status" value="1"/>
</dbReference>
<feature type="binding site" evidence="7">
    <location>
        <position position="110"/>
    </location>
    <ligand>
        <name>Zn(2+)</name>
        <dbReference type="ChEBI" id="CHEBI:29105"/>
        <label>1</label>
    </ligand>
</feature>
<feature type="domain" description="Metallo-beta-lactamase" evidence="8">
    <location>
        <begin position="22"/>
        <end position="170"/>
    </location>
</feature>
<comment type="function">
    <text evidence="7">Thiolesterase that catalyzes the hydrolysis of S-D-lactoyl-glutathione to form glutathione and D-lactic acid.</text>
</comment>
<evidence type="ECO:0000256" key="2">
    <source>
        <dbReference type="ARBA" id="ARBA00004963"/>
    </source>
</evidence>
<keyword evidence="10" id="KW-1185">Reference proteome</keyword>
<feature type="binding site" evidence="7">
    <location>
        <position position="58"/>
    </location>
    <ligand>
        <name>Zn(2+)</name>
        <dbReference type="ChEBI" id="CHEBI:29105"/>
        <label>2</label>
    </ligand>
</feature>
<feature type="binding site" evidence="7">
    <location>
        <position position="56"/>
    </location>
    <ligand>
        <name>Zn(2+)</name>
        <dbReference type="ChEBI" id="CHEBI:29105"/>
        <label>1</label>
    </ligand>
</feature>
<dbReference type="NCBIfam" id="TIGR03413">
    <property type="entry name" value="GSH_gloB"/>
    <property type="match status" value="1"/>
</dbReference>
<dbReference type="EC" id="3.1.2.6" evidence="7"/>
<dbReference type="InterPro" id="IPR035680">
    <property type="entry name" value="Clx_II_MBL"/>
</dbReference>
<dbReference type="InterPro" id="IPR001279">
    <property type="entry name" value="Metallo-B-lactamas"/>
</dbReference>
<feature type="binding site" evidence="7">
    <location>
        <position position="170"/>
    </location>
    <ligand>
        <name>Zn(2+)</name>
        <dbReference type="ChEBI" id="CHEBI:29105"/>
        <label>2</label>
    </ligand>
</feature>
<comment type="similarity">
    <text evidence="3 7">Belongs to the metallo-beta-lactamase superfamily. Glyoxalase II family.</text>
</comment>
<evidence type="ECO:0000259" key="8">
    <source>
        <dbReference type="SMART" id="SM00849"/>
    </source>
</evidence>
<keyword evidence="5 7" id="KW-0378">Hydrolase</keyword>
<comment type="cofactor">
    <cofactor evidence="7">
        <name>Zn(2+)</name>
        <dbReference type="ChEBI" id="CHEBI:29105"/>
    </cofactor>
    <text evidence="7">Binds 2 Zn(2+) ions per subunit.</text>
</comment>
<dbReference type="CDD" id="cd07723">
    <property type="entry name" value="hydroxyacylglutathione_hydrolase_MBL-fold"/>
    <property type="match status" value="1"/>
</dbReference>
<dbReference type="EMBL" id="JAEMUH010000002">
    <property type="protein sequence ID" value="MBJ7549623.1"/>
    <property type="molecule type" value="Genomic_DNA"/>
</dbReference>
<dbReference type="InterPro" id="IPR032282">
    <property type="entry name" value="HAGH_C"/>
</dbReference>
<dbReference type="PANTHER" id="PTHR43705:SF1">
    <property type="entry name" value="HYDROXYACYLGLUTATHIONE HYDROLASE GLOB"/>
    <property type="match status" value="1"/>
</dbReference>
<evidence type="ECO:0000256" key="4">
    <source>
        <dbReference type="ARBA" id="ARBA00022723"/>
    </source>
</evidence>
<proteinExistence type="inferred from homology"/>
<evidence type="ECO:0000256" key="3">
    <source>
        <dbReference type="ARBA" id="ARBA00006759"/>
    </source>
</evidence>
<feature type="binding site" evidence="7">
    <location>
        <position position="132"/>
    </location>
    <ligand>
        <name>Zn(2+)</name>
        <dbReference type="ChEBI" id="CHEBI:29105"/>
        <label>2</label>
    </ligand>
</feature>
<evidence type="ECO:0000256" key="1">
    <source>
        <dbReference type="ARBA" id="ARBA00001623"/>
    </source>
</evidence>
<keyword evidence="6 7" id="KW-0862">Zinc</keyword>
<dbReference type="Pfam" id="PF00753">
    <property type="entry name" value="Lactamase_B"/>
    <property type="match status" value="1"/>
</dbReference>
<comment type="catalytic activity">
    <reaction evidence="1 7">
        <text>an S-(2-hydroxyacyl)glutathione + H2O = a 2-hydroxy carboxylate + glutathione + H(+)</text>
        <dbReference type="Rhea" id="RHEA:21864"/>
        <dbReference type="ChEBI" id="CHEBI:15377"/>
        <dbReference type="ChEBI" id="CHEBI:15378"/>
        <dbReference type="ChEBI" id="CHEBI:57925"/>
        <dbReference type="ChEBI" id="CHEBI:58896"/>
        <dbReference type="ChEBI" id="CHEBI:71261"/>
        <dbReference type="EC" id="3.1.2.6"/>
    </reaction>
</comment>
<dbReference type="PANTHER" id="PTHR43705">
    <property type="entry name" value="HYDROXYACYLGLUTATHIONE HYDROLASE"/>
    <property type="match status" value="1"/>
</dbReference>
<comment type="subunit">
    <text evidence="7">Monomer.</text>
</comment>
<evidence type="ECO:0000313" key="10">
    <source>
        <dbReference type="Proteomes" id="UP000598488"/>
    </source>
</evidence>
<feature type="binding site" evidence="7">
    <location>
        <position position="59"/>
    </location>
    <ligand>
        <name>Zn(2+)</name>
        <dbReference type="ChEBI" id="CHEBI:29105"/>
        <label>2</label>
    </ligand>
</feature>
<organism evidence="9 10">
    <name type="scientific">Marinomonas ostreistagni</name>
    <dbReference type="NCBI Taxonomy" id="359209"/>
    <lineage>
        <taxon>Bacteria</taxon>
        <taxon>Pseudomonadati</taxon>
        <taxon>Pseudomonadota</taxon>
        <taxon>Gammaproteobacteria</taxon>
        <taxon>Oceanospirillales</taxon>
        <taxon>Oceanospirillaceae</taxon>
        <taxon>Marinomonas</taxon>
    </lineage>
</organism>
<dbReference type="HAMAP" id="MF_01374">
    <property type="entry name" value="Glyoxalase_2"/>
    <property type="match status" value="1"/>
</dbReference>
<dbReference type="InterPro" id="IPR036866">
    <property type="entry name" value="RibonucZ/Hydroxyglut_hydro"/>
</dbReference>
<dbReference type="Proteomes" id="UP000598488">
    <property type="component" value="Unassembled WGS sequence"/>
</dbReference>
<dbReference type="GO" id="GO:0004416">
    <property type="term" value="F:hydroxyacylglutathione hydrolase activity"/>
    <property type="evidence" value="ECO:0007669"/>
    <property type="project" value="UniProtKB-EC"/>
</dbReference>
<protein>
    <recommendedName>
        <fullName evidence="7">Hydroxyacylglutathione hydrolase</fullName>
        <ecNumber evidence="7">3.1.2.6</ecNumber>
    </recommendedName>
    <alternativeName>
        <fullName evidence="7">Glyoxalase II</fullName>
        <shortName evidence="7">Glx II</shortName>
    </alternativeName>
</protein>
<name>A0ABS0Z8T3_9GAMM</name>
<comment type="caution">
    <text evidence="9">The sequence shown here is derived from an EMBL/GenBank/DDBJ whole genome shotgun (WGS) entry which is preliminary data.</text>
</comment>
<evidence type="ECO:0000256" key="6">
    <source>
        <dbReference type="ARBA" id="ARBA00022833"/>
    </source>
</evidence>
<gene>
    <name evidence="7 9" type="primary">gloB</name>
    <name evidence="9" type="ORF">JHD44_02925</name>
</gene>
<dbReference type="InterPro" id="IPR050110">
    <property type="entry name" value="Glyoxalase_II_hydrolase"/>
</dbReference>
<feature type="binding site" evidence="7">
    <location>
        <position position="54"/>
    </location>
    <ligand>
        <name>Zn(2+)</name>
        <dbReference type="ChEBI" id="CHEBI:29105"/>
        <label>1</label>
    </ligand>
</feature>
<dbReference type="RefSeq" id="WP_199460920.1">
    <property type="nucleotide sequence ID" value="NZ_JAEMUH010000002.1"/>
</dbReference>
<reference evidence="9 10" key="1">
    <citation type="submission" date="2020-12" db="EMBL/GenBank/DDBJ databases">
        <title>Comparative genome analysis of fungal antagonists Marinomonas ostreistagni 398 and M. spartinae 468.</title>
        <authorList>
            <person name="Fields J.L."/>
            <person name="Mavrodi O.V."/>
            <person name="Biber P.D."/>
            <person name="Indest K.J."/>
            <person name="Mavrodi D.V."/>
        </authorList>
    </citation>
    <scope>NUCLEOTIDE SEQUENCE [LARGE SCALE GENOMIC DNA]</scope>
    <source>
        <strain evidence="9 10">USM7</strain>
    </source>
</reference>
<accession>A0ABS0Z8T3</accession>
<comment type="pathway">
    <text evidence="2 7">Secondary metabolite metabolism; methylglyoxal degradation; (R)-lactate from methylglyoxal: step 2/2.</text>
</comment>
<feature type="binding site" evidence="7">
    <location>
        <position position="132"/>
    </location>
    <ligand>
        <name>Zn(2+)</name>
        <dbReference type="ChEBI" id="CHEBI:29105"/>
        <label>1</label>
    </ligand>
</feature>
<evidence type="ECO:0000313" key="9">
    <source>
        <dbReference type="EMBL" id="MBJ7549623.1"/>
    </source>
</evidence>
<dbReference type="InterPro" id="IPR017782">
    <property type="entry name" value="Hydroxyacylglutathione_Hdrlase"/>
</dbReference>
<dbReference type="SUPFAM" id="SSF56281">
    <property type="entry name" value="Metallo-hydrolase/oxidoreductase"/>
    <property type="match status" value="1"/>
</dbReference>
<dbReference type="PIRSF" id="PIRSF005457">
    <property type="entry name" value="Glx"/>
    <property type="match status" value="1"/>
</dbReference>
<evidence type="ECO:0000256" key="7">
    <source>
        <dbReference type="HAMAP-Rule" id="MF_01374"/>
    </source>
</evidence>
<evidence type="ECO:0000256" key="5">
    <source>
        <dbReference type="ARBA" id="ARBA00022801"/>
    </source>
</evidence>
<sequence length="259" mass="28704">MTFFPLAAFNDNYIWITLDTAKKSIWAVDPGDAKVVLDYCHSQKVTLEGILVTHHHKDHTGGIQELVQHFECPVYGPESLAPHLVSKPIRQGEEILVHGTAFLVLETPGHTLDHLCYFAEPSTSKQLLLCGDTLFRGGCGRLFEGSPAQMLSSMMKLRSLPPETLVYGTHEYTLSNYRFALAIDPNNSALIEADKTATALRDNETPTLPSTIALEQQTNPFMRFDREEVVAGAAALLNEPMAMDTINSFAQIRRAKDGF</sequence>
<dbReference type="Pfam" id="PF16123">
    <property type="entry name" value="HAGH_C"/>
    <property type="match status" value="1"/>
</dbReference>